<reference evidence="2" key="1">
    <citation type="submission" date="2018-02" db="EMBL/GenBank/DDBJ databases">
        <authorList>
            <person name="Cohen D.B."/>
            <person name="Kent A.D."/>
        </authorList>
    </citation>
    <scope>NUCLEOTIDE SEQUENCE</scope>
</reference>
<feature type="region of interest" description="Disordered" evidence="1">
    <location>
        <begin position="37"/>
        <end position="78"/>
    </location>
</feature>
<feature type="compositionally biased region" description="Basic residues" evidence="1">
    <location>
        <begin position="47"/>
        <end position="64"/>
    </location>
</feature>
<proteinExistence type="predicted"/>
<organism evidence="2">
    <name type="scientific">Fagus sylvatica</name>
    <name type="common">Beechnut</name>
    <dbReference type="NCBI Taxonomy" id="28930"/>
    <lineage>
        <taxon>Eukaryota</taxon>
        <taxon>Viridiplantae</taxon>
        <taxon>Streptophyta</taxon>
        <taxon>Embryophyta</taxon>
        <taxon>Tracheophyta</taxon>
        <taxon>Spermatophyta</taxon>
        <taxon>Magnoliopsida</taxon>
        <taxon>eudicotyledons</taxon>
        <taxon>Gunneridae</taxon>
        <taxon>Pentapetalae</taxon>
        <taxon>rosids</taxon>
        <taxon>fabids</taxon>
        <taxon>Fagales</taxon>
        <taxon>Fagaceae</taxon>
        <taxon>Fagus</taxon>
    </lineage>
</organism>
<name>A0A2N9F804_FAGSY</name>
<dbReference type="EMBL" id="OIVN01000635">
    <property type="protein sequence ID" value="SPC83283.1"/>
    <property type="molecule type" value="Genomic_DNA"/>
</dbReference>
<protein>
    <submittedName>
        <fullName evidence="2">Uncharacterized protein</fullName>
    </submittedName>
</protein>
<dbReference type="AlphaFoldDB" id="A0A2N9F804"/>
<gene>
    <name evidence="2" type="ORF">FSB_LOCUS11165</name>
</gene>
<feature type="compositionally biased region" description="Basic and acidic residues" evidence="1">
    <location>
        <begin position="68"/>
        <end position="78"/>
    </location>
</feature>
<sequence length="113" mass="12184">MVGKSGTVRISAIAAGNVAVVGEVDSGAVVAGEVGSGAAAAANTERQRRRKTKNERQRRKKKVLAQKPRLERENASERIRAGLHEPGLGFRHLNYGQVGQVPSHAWQHTLLNL</sequence>
<evidence type="ECO:0000256" key="1">
    <source>
        <dbReference type="SAM" id="MobiDB-lite"/>
    </source>
</evidence>
<evidence type="ECO:0000313" key="2">
    <source>
        <dbReference type="EMBL" id="SPC83283.1"/>
    </source>
</evidence>
<accession>A0A2N9F804</accession>